<dbReference type="InterPro" id="IPR013332">
    <property type="entry name" value="KPR_N"/>
</dbReference>
<evidence type="ECO:0000256" key="3">
    <source>
        <dbReference type="ARBA" id="ARBA00007870"/>
    </source>
</evidence>
<evidence type="ECO:0000256" key="10">
    <source>
        <dbReference type="ARBA" id="ARBA00048793"/>
    </source>
</evidence>
<evidence type="ECO:0000259" key="13">
    <source>
        <dbReference type="Pfam" id="PF08546"/>
    </source>
</evidence>
<feature type="domain" description="Ketopantoate reductase N-terminal" evidence="12">
    <location>
        <begin position="3"/>
        <end position="146"/>
    </location>
</feature>
<dbReference type="EMBL" id="AP025523">
    <property type="protein sequence ID" value="BDE06464.1"/>
    <property type="molecule type" value="Genomic_DNA"/>
</dbReference>
<evidence type="ECO:0000313" key="15">
    <source>
        <dbReference type="Proteomes" id="UP001317532"/>
    </source>
</evidence>
<evidence type="ECO:0000313" key="14">
    <source>
        <dbReference type="EMBL" id="BDE06464.1"/>
    </source>
</evidence>
<sequence length="305" mass="32073">MRIGIVGAGALGTLFGHRLAAGNDVVLLEQRREIVDAIARDGLQVDGESRAARATTEARELFGVQVLFVFVRATDTLRAVRPFVNELSPATAIVSLQNGLGNEEAIKTSLGSTISLAIGATTESALTLGPGQARRVGDGSTVLGSAGASPEACNRVARLLADAGFRASTAYDIRPHLWGKLIANAAINPVSALLERPNGVVLTDVYAGEVARSLAQEAATVANAMRIPLPFTDPWSYVRSIVEQTAELDNSMLYDLRSGVPTEVDFINGAVVAAGRRAAVTTPYNETLAALVHAREGTRERDAST</sequence>
<evidence type="ECO:0000256" key="2">
    <source>
        <dbReference type="ARBA" id="ARBA00004994"/>
    </source>
</evidence>
<evidence type="ECO:0000256" key="8">
    <source>
        <dbReference type="ARBA" id="ARBA00023002"/>
    </source>
</evidence>
<dbReference type="RefSeq" id="WP_317997420.1">
    <property type="nucleotide sequence ID" value="NZ_AP025523.1"/>
</dbReference>
<dbReference type="FunFam" id="1.10.1040.10:FF:000017">
    <property type="entry name" value="2-dehydropantoate 2-reductase"/>
    <property type="match status" value="1"/>
</dbReference>
<name>A0AAN2C9M8_UNVUL</name>
<keyword evidence="8 11" id="KW-0560">Oxidoreductase</keyword>
<evidence type="ECO:0000256" key="4">
    <source>
        <dbReference type="ARBA" id="ARBA00013014"/>
    </source>
</evidence>
<dbReference type="KEGG" id="vab:WPS_17400"/>
<dbReference type="InterPro" id="IPR013752">
    <property type="entry name" value="KPA_reductase"/>
</dbReference>
<dbReference type="GO" id="GO:0050661">
    <property type="term" value="F:NADP binding"/>
    <property type="evidence" value="ECO:0007669"/>
    <property type="project" value="TreeGrafter"/>
</dbReference>
<proteinExistence type="inferred from homology"/>
<keyword evidence="6 11" id="KW-0566">Pantothenate biosynthesis</keyword>
<keyword evidence="7 11" id="KW-0521">NADP</keyword>
<dbReference type="Gene3D" id="3.40.50.720">
    <property type="entry name" value="NAD(P)-binding Rossmann-like Domain"/>
    <property type="match status" value="1"/>
</dbReference>
<dbReference type="Proteomes" id="UP001317532">
    <property type="component" value="Chromosome"/>
</dbReference>
<dbReference type="InterPro" id="IPR050838">
    <property type="entry name" value="Ketopantoate_reductase"/>
</dbReference>
<dbReference type="SUPFAM" id="SSF51735">
    <property type="entry name" value="NAD(P)-binding Rossmann-fold domains"/>
    <property type="match status" value="1"/>
</dbReference>
<evidence type="ECO:0000256" key="11">
    <source>
        <dbReference type="RuleBase" id="RU362068"/>
    </source>
</evidence>
<dbReference type="Pfam" id="PF02558">
    <property type="entry name" value="ApbA"/>
    <property type="match status" value="1"/>
</dbReference>
<keyword evidence="15" id="KW-1185">Reference proteome</keyword>
<dbReference type="PANTHER" id="PTHR43765">
    <property type="entry name" value="2-DEHYDROPANTOATE 2-REDUCTASE-RELATED"/>
    <property type="match status" value="1"/>
</dbReference>
<comment type="similarity">
    <text evidence="3 11">Belongs to the ketopantoate reductase family.</text>
</comment>
<organism evidence="14 15">
    <name type="scientific">Vulcanimicrobium alpinum</name>
    <dbReference type="NCBI Taxonomy" id="3016050"/>
    <lineage>
        <taxon>Bacteria</taxon>
        <taxon>Bacillati</taxon>
        <taxon>Vulcanimicrobiota</taxon>
        <taxon>Vulcanimicrobiia</taxon>
        <taxon>Vulcanimicrobiales</taxon>
        <taxon>Vulcanimicrobiaceae</taxon>
        <taxon>Vulcanimicrobium</taxon>
    </lineage>
</organism>
<feature type="domain" description="Ketopantoate reductase C-terminal" evidence="13">
    <location>
        <begin position="172"/>
        <end position="296"/>
    </location>
</feature>
<comment type="catalytic activity">
    <reaction evidence="10 11">
        <text>(R)-pantoate + NADP(+) = 2-dehydropantoate + NADPH + H(+)</text>
        <dbReference type="Rhea" id="RHEA:16233"/>
        <dbReference type="ChEBI" id="CHEBI:11561"/>
        <dbReference type="ChEBI" id="CHEBI:15378"/>
        <dbReference type="ChEBI" id="CHEBI:15980"/>
        <dbReference type="ChEBI" id="CHEBI:57783"/>
        <dbReference type="ChEBI" id="CHEBI:58349"/>
        <dbReference type="EC" id="1.1.1.169"/>
    </reaction>
</comment>
<dbReference type="InterPro" id="IPR003710">
    <property type="entry name" value="ApbA"/>
</dbReference>
<dbReference type="InterPro" id="IPR036291">
    <property type="entry name" value="NAD(P)-bd_dom_sf"/>
</dbReference>
<dbReference type="Pfam" id="PF08546">
    <property type="entry name" value="ApbA_C"/>
    <property type="match status" value="1"/>
</dbReference>
<dbReference type="GO" id="GO:0008677">
    <property type="term" value="F:2-dehydropantoate 2-reductase activity"/>
    <property type="evidence" value="ECO:0007669"/>
    <property type="project" value="UniProtKB-EC"/>
</dbReference>
<dbReference type="Gene3D" id="1.10.1040.10">
    <property type="entry name" value="N-(1-d-carboxylethyl)-l-norvaline Dehydrogenase, domain 2"/>
    <property type="match status" value="1"/>
</dbReference>
<dbReference type="InterPro" id="IPR013328">
    <property type="entry name" value="6PGD_dom2"/>
</dbReference>
<dbReference type="AlphaFoldDB" id="A0AAN2C9M8"/>
<evidence type="ECO:0000256" key="9">
    <source>
        <dbReference type="ARBA" id="ARBA00032024"/>
    </source>
</evidence>
<evidence type="ECO:0000256" key="6">
    <source>
        <dbReference type="ARBA" id="ARBA00022655"/>
    </source>
</evidence>
<dbReference type="GO" id="GO:0005737">
    <property type="term" value="C:cytoplasm"/>
    <property type="evidence" value="ECO:0007669"/>
    <property type="project" value="TreeGrafter"/>
</dbReference>
<gene>
    <name evidence="14" type="ORF">WPS_17400</name>
</gene>
<protein>
    <recommendedName>
        <fullName evidence="5 11">2-dehydropantoate 2-reductase</fullName>
        <ecNumber evidence="4 11">1.1.1.169</ecNumber>
    </recommendedName>
    <alternativeName>
        <fullName evidence="9 11">Ketopantoate reductase</fullName>
    </alternativeName>
</protein>
<dbReference type="PANTHER" id="PTHR43765:SF2">
    <property type="entry name" value="2-DEHYDROPANTOATE 2-REDUCTASE"/>
    <property type="match status" value="1"/>
</dbReference>
<dbReference type="GO" id="GO:0015940">
    <property type="term" value="P:pantothenate biosynthetic process"/>
    <property type="evidence" value="ECO:0007669"/>
    <property type="project" value="UniProtKB-KW"/>
</dbReference>
<reference evidence="14 15" key="1">
    <citation type="journal article" date="2022" name="ISME Commun">
        <title>Vulcanimicrobium alpinus gen. nov. sp. nov., the first cultivated representative of the candidate phylum 'Eremiobacterota', is a metabolically versatile aerobic anoxygenic phototroph.</title>
        <authorList>
            <person name="Yabe S."/>
            <person name="Muto K."/>
            <person name="Abe K."/>
            <person name="Yokota A."/>
            <person name="Staudigel H."/>
            <person name="Tebo B.M."/>
        </authorList>
    </citation>
    <scope>NUCLEOTIDE SEQUENCE [LARGE SCALE GENOMIC DNA]</scope>
    <source>
        <strain evidence="14 15">WC8-2</strain>
    </source>
</reference>
<evidence type="ECO:0000256" key="7">
    <source>
        <dbReference type="ARBA" id="ARBA00022857"/>
    </source>
</evidence>
<evidence type="ECO:0000256" key="1">
    <source>
        <dbReference type="ARBA" id="ARBA00002919"/>
    </source>
</evidence>
<dbReference type="InterPro" id="IPR008927">
    <property type="entry name" value="6-PGluconate_DH-like_C_sf"/>
</dbReference>
<dbReference type="EC" id="1.1.1.169" evidence="4 11"/>
<comment type="pathway">
    <text evidence="2 11">Cofactor biosynthesis; (R)-pantothenate biosynthesis; (R)-pantoate from 3-methyl-2-oxobutanoate: step 2/2.</text>
</comment>
<evidence type="ECO:0000256" key="5">
    <source>
        <dbReference type="ARBA" id="ARBA00019465"/>
    </source>
</evidence>
<accession>A0AAN2C9M8</accession>
<comment type="function">
    <text evidence="1 11">Catalyzes the NADPH-dependent reduction of ketopantoate into pantoic acid.</text>
</comment>
<dbReference type="SUPFAM" id="SSF48179">
    <property type="entry name" value="6-phosphogluconate dehydrogenase C-terminal domain-like"/>
    <property type="match status" value="1"/>
</dbReference>
<evidence type="ECO:0000259" key="12">
    <source>
        <dbReference type="Pfam" id="PF02558"/>
    </source>
</evidence>
<dbReference type="NCBIfam" id="TIGR00745">
    <property type="entry name" value="apbA_panE"/>
    <property type="match status" value="1"/>
</dbReference>